<dbReference type="Gene3D" id="1.20.5.170">
    <property type="match status" value="1"/>
</dbReference>
<dbReference type="PANTHER" id="PTHR11462">
    <property type="entry name" value="JUN TRANSCRIPTION FACTOR-RELATED"/>
    <property type="match status" value="1"/>
</dbReference>
<dbReference type="GO" id="GO:0051726">
    <property type="term" value="P:regulation of cell cycle"/>
    <property type="evidence" value="ECO:0007669"/>
    <property type="project" value="TreeGrafter"/>
</dbReference>
<feature type="compositionally biased region" description="Polar residues" evidence="4">
    <location>
        <begin position="215"/>
        <end position="229"/>
    </location>
</feature>
<protein>
    <recommendedName>
        <fullName evidence="7">BZIP domain-containing protein</fullName>
    </recommendedName>
</protein>
<dbReference type="EMBL" id="JABSTU010004357">
    <property type="protein sequence ID" value="KAH7964001.1"/>
    <property type="molecule type" value="Genomic_DNA"/>
</dbReference>
<dbReference type="GO" id="GO:0000978">
    <property type="term" value="F:RNA polymerase II cis-regulatory region sequence-specific DNA binding"/>
    <property type="evidence" value="ECO:0007669"/>
    <property type="project" value="TreeGrafter"/>
</dbReference>
<dbReference type="GO" id="GO:0005667">
    <property type="term" value="C:transcription regulator complex"/>
    <property type="evidence" value="ECO:0007669"/>
    <property type="project" value="TreeGrafter"/>
</dbReference>
<evidence type="ECO:0000256" key="4">
    <source>
        <dbReference type="SAM" id="MobiDB-lite"/>
    </source>
</evidence>
<keyword evidence="6" id="KW-1185">Reference proteome</keyword>
<organism evidence="5 6">
    <name type="scientific">Rhipicephalus microplus</name>
    <name type="common">Cattle tick</name>
    <name type="synonym">Boophilus microplus</name>
    <dbReference type="NCBI Taxonomy" id="6941"/>
    <lineage>
        <taxon>Eukaryota</taxon>
        <taxon>Metazoa</taxon>
        <taxon>Ecdysozoa</taxon>
        <taxon>Arthropoda</taxon>
        <taxon>Chelicerata</taxon>
        <taxon>Arachnida</taxon>
        <taxon>Acari</taxon>
        <taxon>Parasitiformes</taxon>
        <taxon>Ixodida</taxon>
        <taxon>Ixodoidea</taxon>
        <taxon>Ixodidae</taxon>
        <taxon>Rhipicephalinae</taxon>
        <taxon>Rhipicephalus</taxon>
        <taxon>Boophilus</taxon>
    </lineage>
</organism>
<dbReference type="InterPro" id="IPR050946">
    <property type="entry name" value="AP-1_TF_bZIP"/>
</dbReference>
<evidence type="ECO:0000313" key="5">
    <source>
        <dbReference type="EMBL" id="KAH7964001.1"/>
    </source>
</evidence>
<dbReference type="PANTHER" id="PTHR11462:SF35">
    <property type="entry name" value="TRANSCRIPTION FACTOR JRA"/>
    <property type="match status" value="1"/>
</dbReference>
<dbReference type="AlphaFoldDB" id="A0A9J6CZD6"/>
<evidence type="ECO:0000256" key="2">
    <source>
        <dbReference type="ARBA" id="ARBA00023125"/>
    </source>
</evidence>
<feature type="compositionally biased region" description="Low complexity" evidence="4">
    <location>
        <begin position="47"/>
        <end position="57"/>
    </location>
</feature>
<evidence type="ECO:0008006" key="7">
    <source>
        <dbReference type="Google" id="ProtNLM"/>
    </source>
</evidence>
<feature type="region of interest" description="Disordered" evidence="4">
    <location>
        <begin position="1"/>
        <end position="57"/>
    </location>
</feature>
<accession>A0A9J6CZD6</accession>
<reference evidence="5" key="1">
    <citation type="journal article" date="2020" name="Cell">
        <title>Large-Scale Comparative Analyses of Tick Genomes Elucidate Their Genetic Diversity and Vector Capacities.</title>
        <authorList>
            <consortium name="Tick Genome and Microbiome Consortium (TIGMIC)"/>
            <person name="Jia N."/>
            <person name="Wang J."/>
            <person name="Shi W."/>
            <person name="Du L."/>
            <person name="Sun Y."/>
            <person name="Zhan W."/>
            <person name="Jiang J.F."/>
            <person name="Wang Q."/>
            <person name="Zhang B."/>
            <person name="Ji P."/>
            <person name="Bell-Sakyi L."/>
            <person name="Cui X.M."/>
            <person name="Yuan T.T."/>
            <person name="Jiang B.G."/>
            <person name="Yang W.F."/>
            <person name="Lam T.T."/>
            <person name="Chang Q.C."/>
            <person name="Ding S.J."/>
            <person name="Wang X.J."/>
            <person name="Zhu J.G."/>
            <person name="Ruan X.D."/>
            <person name="Zhao L."/>
            <person name="Wei J.T."/>
            <person name="Ye R.Z."/>
            <person name="Que T.C."/>
            <person name="Du C.H."/>
            <person name="Zhou Y.H."/>
            <person name="Cheng J.X."/>
            <person name="Dai P.F."/>
            <person name="Guo W.B."/>
            <person name="Han X.H."/>
            <person name="Huang E.J."/>
            <person name="Li L.F."/>
            <person name="Wei W."/>
            <person name="Gao Y.C."/>
            <person name="Liu J.Z."/>
            <person name="Shao H.Z."/>
            <person name="Wang X."/>
            <person name="Wang C.C."/>
            <person name="Yang T.C."/>
            <person name="Huo Q.B."/>
            <person name="Li W."/>
            <person name="Chen H.Y."/>
            <person name="Chen S.E."/>
            <person name="Zhou L.G."/>
            <person name="Ni X.B."/>
            <person name="Tian J.H."/>
            <person name="Sheng Y."/>
            <person name="Liu T."/>
            <person name="Pan Y.S."/>
            <person name="Xia L.Y."/>
            <person name="Li J."/>
            <person name="Zhao F."/>
            <person name="Cao W.C."/>
        </authorList>
    </citation>
    <scope>NUCLEOTIDE SEQUENCE</scope>
    <source>
        <strain evidence="5">Rmic-2018</strain>
    </source>
</reference>
<evidence type="ECO:0000256" key="1">
    <source>
        <dbReference type="ARBA" id="ARBA00023015"/>
    </source>
</evidence>
<keyword evidence="1" id="KW-0805">Transcription regulation</keyword>
<proteinExistence type="predicted"/>
<dbReference type="GO" id="GO:0042127">
    <property type="term" value="P:regulation of cell population proliferation"/>
    <property type="evidence" value="ECO:0007669"/>
    <property type="project" value="TreeGrafter"/>
</dbReference>
<dbReference type="VEuPathDB" id="VectorBase:LOC119180758"/>
<dbReference type="GO" id="GO:0000981">
    <property type="term" value="F:DNA-binding transcription factor activity, RNA polymerase II-specific"/>
    <property type="evidence" value="ECO:0007669"/>
    <property type="project" value="TreeGrafter"/>
</dbReference>
<feature type="region of interest" description="Disordered" evidence="4">
    <location>
        <begin position="198"/>
        <end position="234"/>
    </location>
</feature>
<dbReference type="InterPro" id="IPR002112">
    <property type="entry name" value="Leuzip_Jun"/>
</dbReference>
<sequence length="407" mass="45850">MGVSEEDKPQTVYRPGCTSPLSSVRLDENNSDDTSEQPTATHQLEQSSSNDESSSRKLSMTLDLYSPGAFRHGHKEAHCSSLLPSPVLQMLLVSTPELALNGRDLMVNKVLALTETEEEERYPSDFLESLDQLQRQPQPPELQQHATCEPDTSSSCHAISNDSFFLSSSFEHMGMGFFDEDKPQTLHRLDCTPPLSFIGLDKNNSDDTNQQTTTAHQPMQQQQPSSNHEFSSRKHSMTLNLYSPGAFRHGHKEVKCSSLLPSPVLQMLVVSTPELEQFITFNGWDPVRQPQQPALQQHATSGPDTSDSCDWISSDSLTRPLTSEPQAALTAMRGTQHVRLEQRKERSRIRASMYRQQYLALISTLEAKVDALKSERTVQEYDASILRRKVRELYEMVMMHVQEGCKI</sequence>
<evidence type="ECO:0000313" key="6">
    <source>
        <dbReference type="Proteomes" id="UP000821866"/>
    </source>
</evidence>
<evidence type="ECO:0000256" key="3">
    <source>
        <dbReference type="ARBA" id="ARBA00023163"/>
    </source>
</evidence>
<dbReference type="PRINTS" id="PR00043">
    <property type="entry name" value="LEUZIPPRJUN"/>
</dbReference>
<keyword evidence="2" id="KW-0238">DNA-binding</keyword>
<reference evidence="5" key="2">
    <citation type="submission" date="2021-09" db="EMBL/GenBank/DDBJ databases">
        <authorList>
            <person name="Jia N."/>
            <person name="Wang J."/>
            <person name="Shi W."/>
            <person name="Du L."/>
            <person name="Sun Y."/>
            <person name="Zhan W."/>
            <person name="Jiang J."/>
            <person name="Wang Q."/>
            <person name="Zhang B."/>
            <person name="Ji P."/>
            <person name="Sakyi L.B."/>
            <person name="Cui X."/>
            <person name="Yuan T."/>
            <person name="Jiang B."/>
            <person name="Yang W."/>
            <person name="Lam T.T.-Y."/>
            <person name="Chang Q."/>
            <person name="Ding S."/>
            <person name="Wang X."/>
            <person name="Zhu J."/>
            <person name="Ruan X."/>
            <person name="Zhao L."/>
            <person name="Wei J."/>
            <person name="Que T."/>
            <person name="Du C."/>
            <person name="Cheng J."/>
            <person name="Dai P."/>
            <person name="Han X."/>
            <person name="Huang E."/>
            <person name="Gao Y."/>
            <person name="Liu J."/>
            <person name="Shao H."/>
            <person name="Ye R."/>
            <person name="Li L."/>
            <person name="Wei W."/>
            <person name="Wang X."/>
            <person name="Wang C."/>
            <person name="Huo Q."/>
            <person name="Li W."/>
            <person name="Guo W."/>
            <person name="Chen H."/>
            <person name="Chen S."/>
            <person name="Zhou L."/>
            <person name="Zhou L."/>
            <person name="Ni X."/>
            <person name="Tian J."/>
            <person name="Zhou Y."/>
            <person name="Sheng Y."/>
            <person name="Liu T."/>
            <person name="Pan Y."/>
            <person name="Xia L."/>
            <person name="Li J."/>
            <person name="Zhao F."/>
            <person name="Cao W."/>
        </authorList>
    </citation>
    <scope>NUCLEOTIDE SEQUENCE</scope>
    <source>
        <strain evidence="5">Rmic-2018</strain>
        <tissue evidence="5">Larvae</tissue>
    </source>
</reference>
<keyword evidence="3" id="KW-0804">Transcription</keyword>
<comment type="caution">
    <text evidence="5">The sequence shown here is derived from an EMBL/GenBank/DDBJ whole genome shotgun (WGS) entry which is preliminary data.</text>
</comment>
<gene>
    <name evidence="5" type="ORF">HPB51_027761</name>
</gene>
<feature type="compositionally biased region" description="Polar residues" evidence="4">
    <location>
        <begin position="36"/>
        <end position="46"/>
    </location>
</feature>
<name>A0A9J6CZD6_RHIMP</name>
<dbReference type="Proteomes" id="UP000821866">
    <property type="component" value="Unassembled WGS sequence"/>
</dbReference>